<evidence type="ECO:0000313" key="11">
    <source>
        <dbReference type="Ensembl" id="ENSPNYP00000003447.1"/>
    </source>
</evidence>
<comment type="subcellular location">
    <subcellularLocation>
        <location evidence="1">Cytoplasm</location>
    </subcellularLocation>
</comment>
<dbReference type="SMART" id="SM00252">
    <property type="entry name" value="SH2"/>
    <property type="match status" value="1"/>
</dbReference>
<evidence type="ECO:0000256" key="7">
    <source>
        <dbReference type="SAM" id="MobiDB-lite"/>
    </source>
</evidence>
<sequence>MSSLPRAKGRIDPHKEFAPQETQQKHFDHRVFVSVSVQLIDSFAWEIGTLKKVMGKNTELGEEVGGLFLQASPCAGIGGGLAGARDSGYDSLHRRVSVLDRLVHTHTVWLQLGLSHEEAMHILQNEQAGTFVVRKSASLQKKVISLRMDKDSSVPVKDFPVKESQYTFSLEGSGLSFADLFRLMAFCCISRDVLPFTLKLPEAIASARTFSDLEEVAKLGAGFWDVPLCSRRKSPVSLTGTAAPDRPPPPAHRPVSSTATSGRPRLQTRTPSELECCQANGALCFINPLFLKVHQPDDNQSFTPNIPDTGKNTELHTSTSHKLSGPESVTRFPPPRPPPPRFTAQQTAPPVRQRSMPEKISWIKEKVEERERGSSLLSRLGSSLSISPSSSPPKRLSISSPISIPRPSLPLSLPSLSSSPRRTKASPTSSLEDAQCHRALEDDTIEKALIRAKLSRQKALPFDECSGGSQRLSDMSLSTDSSDSLDFSQSSAFFMPPMHDPSPPTEDEDDEEEPDYGVSLESDQDQDQDLTMVPPGHRTKRRPSASALVLQKALRGHFRKVSGVFNSLLTPEKRAIRKVVELSRDKSSYFGSLVQDYLSYMGEGAGTQAWQGYDSGLDLLQTLRQFITQMKSYLRQSSEMEPPIESLIPEDQIDQVLEKAMHKCVLKPLKAVVSSALQEFQIRSGEWQELKENLSQAKARQPQEMGVADAQPPDTVAIEKIKHKFHTMCKLYSPEKKVSMLLRVCKLIYTIMEDNSGRLYGADDFLPMLTYVLAQCDMPQLDNEILYMMELLDPSLLHGEGGYYLTSAYGAMSLIKNFQEEQAARVLSSETRNTLHQWHRRRTTQRSAPSIDDFQNYLRVALQELDSGCTAKTLQVQPYATVEEVCQLCARKFKVSDPENYGLFLLMEGSSQQLAPDTHPQKIKAELHSRPQAGPFYFVFRRVASSSTGNSVVNSSVSCCFHLLMEGI</sequence>
<evidence type="ECO:0000259" key="9">
    <source>
        <dbReference type="PROSITE" id="PS50200"/>
    </source>
</evidence>
<feature type="region of interest" description="Disordered" evidence="7">
    <location>
        <begin position="378"/>
        <end position="437"/>
    </location>
</feature>
<dbReference type="InterPro" id="IPR003123">
    <property type="entry name" value="VPS9"/>
</dbReference>
<dbReference type="GO" id="GO:0005829">
    <property type="term" value="C:cytosol"/>
    <property type="evidence" value="ECO:0007669"/>
    <property type="project" value="TreeGrafter"/>
</dbReference>
<comment type="similarity">
    <text evidence="2">Belongs to the RIN (Ras interaction/interference) family.</text>
</comment>
<dbReference type="GO" id="GO:0030139">
    <property type="term" value="C:endocytic vesicle"/>
    <property type="evidence" value="ECO:0007669"/>
    <property type="project" value="TreeGrafter"/>
</dbReference>
<evidence type="ECO:0000259" key="10">
    <source>
        <dbReference type="PROSITE" id="PS51205"/>
    </source>
</evidence>
<dbReference type="PROSITE" id="PS50200">
    <property type="entry name" value="RA"/>
    <property type="match status" value="1"/>
</dbReference>
<dbReference type="SUPFAM" id="SSF55550">
    <property type="entry name" value="SH2 domain"/>
    <property type="match status" value="1"/>
</dbReference>
<dbReference type="Pfam" id="PF02204">
    <property type="entry name" value="VPS9"/>
    <property type="match status" value="1"/>
</dbReference>
<dbReference type="InterPro" id="IPR037191">
    <property type="entry name" value="VPS9_dom_sf"/>
</dbReference>
<feature type="compositionally biased region" description="Low complexity" evidence="7">
    <location>
        <begin position="472"/>
        <end position="491"/>
    </location>
</feature>
<feature type="compositionally biased region" description="Polar residues" evidence="7">
    <location>
        <begin position="300"/>
        <end position="322"/>
    </location>
</feature>
<dbReference type="STRING" id="303518.ENSPNYP00000003447"/>
<dbReference type="GO" id="GO:0005085">
    <property type="term" value="F:guanyl-nucleotide exchange factor activity"/>
    <property type="evidence" value="ECO:0007669"/>
    <property type="project" value="InterPro"/>
</dbReference>
<feature type="compositionally biased region" description="Basic and acidic residues" evidence="7">
    <location>
        <begin position="9"/>
        <end position="21"/>
    </location>
</feature>
<dbReference type="Pfam" id="PF23268">
    <property type="entry name" value="RIN1"/>
    <property type="match status" value="1"/>
</dbReference>
<accession>A0A3B4EYL5</accession>
<feature type="compositionally biased region" description="Low complexity" evidence="7">
    <location>
        <begin position="378"/>
        <end position="420"/>
    </location>
</feature>
<feature type="region of interest" description="Disordered" evidence="7">
    <location>
        <begin position="1"/>
        <end position="21"/>
    </location>
</feature>
<evidence type="ECO:0000256" key="2">
    <source>
        <dbReference type="ARBA" id="ARBA00006919"/>
    </source>
</evidence>
<evidence type="ECO:0000256" key="5">
    <source>
        <dbReference type="ARBA" id="ARBA00022999"/>
    </source>
</evidence>
<dbReference type="InterPro" id="IPR036860">
    <property type="entry name" value="SH2_dom_sf"/>
</dbReference>
<dbReference type="Gene3D" id="3.30.505.10">
    <property type="entry name" value="SH2 domain"/>
    <property type="match status" value="1"/>
</dbReference>
<dbReference type="SUPFAM" id="SSF109993">
    <property type="entry name" value="VPS9 domain"/>
    <property type="match status" value="1"/>
</dbReference>
<dbReference type="Pfam" id="PF00788">
    <property type="entry name" value="RA"/>
    <property type="match status" value="1"/>
</dbReference>
<dbReference type="SUPFAM" id="SSF54236">
    <property type="entry name" value="Ubiquitin-like"/>
    <property type="match status" value="1"/>
</dbReference>
<dbReference type="GO" id="GO:0005096">
    <property type="term" value="F:GTPase activator activity"/>
    <property type="evidence" value="ECO:0007669"/>
    <property type="project" value="UniProtKB-KW"/>
</dbReference>
<feature type="compositionally biased region" description="Acidic residues" evidence="7">
    <location>
        <begin position="505"/>
        <end position="515"/>
    </location>
</feature>
<dbReference type="PROSITE" id="PS51205">
    <property type="entry name" value="VPS9"/>
    <property type="match status" value="1"/>
</dbReference>
<dbReference type="GO" id="GO:0031267">
    <property type="term" value="F:small GTPase binding"/>
    <property type="evidence" value="ECO:0007669"/>
    <property type="project" value="TreeGrafter"/>
</dbReference>
<feature type="region of interest" description="Disordered" evidence="7">
    <location>
        <begin position="236"/>
        <end position="271"/>
    </location>
</feature>
<feature type="compositionally biased region" description="Polar residues" evidence="7">
    <location>
        <begin position="255"/>
        <end position="271"/>
    </location>
</feature>
<feature type="domain" description="VPS9" evidence="10">
    <location>
        <begin position="684"/>
        <end position="824"/>
    </location>
</feature>
<proteinExistence type="inferred from homology"/>
<dbReference type="InterPro" id="IPR045046">
    <property type="entry name" value="Vps9-like"/>
</dbReference>
<dbReference type="SMART" id="SM00167">
    <property type="entry name" value="VPS9"/>
    <property type="match status" value="1"/>
</dbReference>
<feature type="domain" description="SH2" evidence="8">
    <location>
        <begin position="109"/>
        <end position="202"/>
    </location>
</feature>
<protein>
    <submittedName>
        <fullName evidence="11">Ras and Rab interactor 2-like</fullName>
    </submittedName>
</protein>
<dbReference type="GO" id="GO:0030947">
    <property type="term" value="P:regulation of vascular endothelial growth factor receptor signaling pathway"/>
    <property type="evidence" value="ECO:0007669"/>
    <property type="project" value="Ensembl"/>
</dbReference>
<evidence type="ECO:0000256" key="1">
    <source>
        <dbReference type="ARBA" id="ARBA00004496"/>
    </source>
</evidence>
<dbReference type="PANTHER" id="PTHR23101">
    <property type="entry name" value="RAB GDP/GTP EXCHANGE FACTOR"/>
    <property type="match status" value="1"/>
</dbReference>
<name>A0A3B4EYL5_9CICH</name>
<dbReference type="Gene3D" id="1.20.1050.80">
    <property type="entry name" value="VPS9 domain"/>
    <property type="match status" value="1"/>
</dbReference>
<dbReference type="InterPro" id="IPR000980">
    <property type="entry name" value="SH2"/>
</dbReference>
<gene>
    <name evidence="11" type="primary">RIN2</name>
</gene>
<feature type="domain" description="Ras-associating" evidence="9">
    <location>
        <begin position="854"/>
        <end position="945"/>
    </location>
</feature>
<dbReference type="PANTHER" id="PTHR23101:SF51">
    <property type="entry name" value="RAS AND RAB INTERACTOR 2"/>
    <property type="match status" value="1"/>
</dbReference>
<dbReference type="InterPro" id="IPR029071">
    <property type="entry name" value="Ubiquitin-like_domsf"/>
</dbReference>
<feature type="compositionally biased region" description="Pro residues" evidence="7">
    <location>
        <begin position="332"/>
        <end position="341"/>
    </location>
</feature>
<dbReference type="GeneTree" id="ENSGT00940000154866"/>
<dbReference type="SMART" id="SM00314">
    <property type="entry name" value="RA"/>
    <property type="match status" value="1"/>
</dbReference>
<organism evidence="11">
    <name type="scientific">Pundamilia nyererei</name>
    <dbReference type="NCBI Taxonomy" id="303518"/>
    <lineage>
        <taxon>Eukaryota</taxon>
        <taxon>Metazoa</taxon>
        <taxon>Chordata</taxon>
        <taxon>Craniata</taxon>
        <taxon>Vertebrata</taxon>
        <taxon>Euteleostomi</taxon>
        <taxon>Actinopterygii</taxon>
        <taxon>Neopterygii</taxon>
        <taxon>Teleostei</taxon>
        <taxon>Neoteleostei</taxon>
        <taxon>Acanthomorphata</taxon>
        <taxon>Ovalentaria</taxon>
        <taxon>Cichlomorphae</taxon>
        <taxon>Cichliformes</taxon>
        <taxon>Cichlidae</taxon>
        <taxon>African cichlids</taxon>
        <taxon>Pseudocrenilabrinae</taxon>
        <taxon>Haplochromini</taxon>
        <taxon>Pundamilia</taxon>
    </lineage>
</organism>
<evidence type="ECO:0000256" key="6">
    <source>
        <dbReference type="PROSITE-ProRule" id="PRU00191"/>
    </source>
</evidence>
<dbReference type="FunFam" id="1.20.1050.80:FF:000002">
    <property type="entry name" value="Ras and Rab interactor 2"/>
    <property type="match status" value="1"/>
</dbReference>
<keyword evidence="5 6" id="KW-0727">SH2 domain</keyword>
<dbReference type="Ensembl" id="ENSPNYT00000003540.1">
    <property type="protein sequence ID" value="ENSPNYP00000003447.1"/>
    <property type="gene ID" value="ENSPNYG00000002617.1"/>
</dbReference>
<evidence type="ECO:0000259" key="8">
    <source>
        <dbReference type="PROSITE" id="PS50001"/>
    </source>
</evidence>
<evidence type="ECO:0000256" key="4">
    <source>
        <dbReference type="ARBA" id="ARBA00022490"/>
    </source>
</evidence>
<keyword evidence="3" id="KW-0343">GTPase activation</keyword>
<dbReference type="PROSITE" id="PS50001">
    <property type="entry name" value="SH2"/>
    <property type="match status" value="1"/>
</dbReference>
<feature type="region of interest" description="Disordered" evidence="7">
    <location>
        <begin position="300"/>
        <end position="359"/>
    </location>
</feature>
<feature type="region of interest" description="Disordered" evidence="7">
    <location>
        <begin position="460"/>
        <end position="544"/>
    </location>
</feature>
<keyword evidence="4" id="KW-0963">Cytoplasm</keyword>
<dbReference type="GO" id="GO:1903670">
    <property type="term" value="P:regulation of sprouting angiogenesis"/>
    <property type="evidence" value="ECO:0007669"/>
    <property type="project" value="Ensembl"/>
</dbReference>
<dbReference type="GO" id="GO:0016192">
    <property type="term" value="P:vesicle-mediated transport"/>
    <property type="evidence" value="ECO:0007669"/>
    <property type="project" value="InterPro"/>
</dbReference>
<reference evidence="11" key="1">
    <citation type="submission" date="2023-09" db="UniProtKB">
        <authorList>
            <consortium name="Ensembl"/>
        </authorList>
    </citation>
    <scope>IDENTIFICATION</scope>
</reference>
<dbReference type="AlphaFoldDB" id="A0A3B4EYL5"/>
<evidence type="ECO:0000256" key="3">
    <source>
        <dbReference type="ARBA" id="ARBA00022468"/>
    </source>
</evidence>
<dbReference type="InterPro" id="IPR000159">
    <property type="entry name" value="RA_dom"/>
</dbReference>
<dbReference type="GO" id="GO:0007165">
    <property type="term" value="P:signal transduction"/>
    <property type="evidence" value="ECO:0007669"/>
    <property type="project" value="InterPro"/>
</dbReference>